<name>A0A2I0L7T1_PUNGR</name>
<keyword evidence="4" id="KW-1185">Reference proteome</keyword>
<evidence type="ECO:0000313" key="4">
    <source>
        <dbReference type="Proteomes" id="UP000233551"/>
    </source>
</evidence>
<accession>A0A2I0L7T1</accession>
<evidence type="ECO:0000259" key="2">
    <source>
        <dbReference type="Pfam" id="PF14111"/>
    </source>
</evidence>
<dbReference type="STRING" id="22663.A0A2I0L7T1"/>
<dbReference type="EMBL" id="PGOL01000128">
    <property type="protein sequence ID" value="PKI76176.1"/>
    <property type="molecule type" value="Genomic_DNA"/>
</dbReference>
<feature type="domain" description="DUF4283" evidence="2">
    <location>
        <begin position="79"/>
        <end position="134"/>
    </location>
</feature>
<feature type="compositionally biased region" description="Basic and acidic residues" evidence="1">
    <location>
        <begin position="1"/>
        <end position="11"/>
    </location>
</feature>
<proteinExistence type="predicted"/>
<evidence type="ECO:0000313" key="3">
    <source>
        <dbReference type="EMBL" id="PKI76176.1"/>
    </source>
</evidence>
<dbReference type="AlphaFoldDB" id="A0A2I0L7T1"/>
<comment type="caution">
    <text evidence="3">The sequence shown here is derived from an EMBL/GenBank/DDBJ whole genome shotgun (WGS) entry which is preliminary data.</text>
</comment>
<sequence>METEQAEKPEETTASPAIGAGPRNAQYNEVLLGNSTAPPVESGDVFFSKWEEDLAMIDFSNDIRPKILTTEEKISAWSSNWKGCLVQKLLGKRVSFTILKQRLNQLWSSGRSYSITNLPNDHYLARFSSADDRE</sequence>
<evidence type="ECO:0000256" key="1">
    <source>
        <dbReference type="SAM" id="MobiDB-lite"/>
    </source>
</evidence>
<dbReference type="Pfam" id="PF14111">
    <property type="entry name" value="DUF4283"/>
    <property type="match status" value="1"/>
</dbReference>
<dbReference type="Proteomes" id="UP000233551">
    <property type="component" value="Unassembled WGS sequence"/>
</dbReference>
<reference evidence="3 4" key="1">
    <citation type="submission" date="2017-11" db="EMBL/GenBank/DDBJ databases">
        <title>De-novo sequencing of pomegranate (Punica granatum L.) genome.</title>
        <authorList>
            <person name="Akparov Z."/>
            <person name="Amiraslanov A."/>
            <person name="Hajiyeva S."/>
            <person name="Abbasov M."/>
            <person name="Kaur K."/>
            <person name="Hamwieh A."/>
            <person name="Solovyev V."/>
            <person name="Salamov A."/>
            <person name="Braich B."/>
            <person name="Kosarev P."/>
            <person name="Mahmoud A."/>
            <person name="Hajiyev E."/>
            <person name="Babayeva S."/>
            <person name="Izzatullayeva V."/>
            <person name="Mammadov A."/>
            <person name="Mammadov A."/>
            <person name="Sharifova S."/>
            <person name="Ojaghi J."/>
            <person name="Eynullazada K."/>
            <person name="Bayramov B."/>
            <person name="Abdulazimova A."/>
            <person name="Shahmuradov I."/>
        </authorList>
    </citation>
    <scope>NUCLEOTIDE SEQUENCE [LARGE SCALE GENOMIC DNA]</scope>
    <source>
        <strain evidence="4">cv. AG2017</strain>
        <tissue evidence="3">Leaf</tissue>
    </source>
</reference>
<protein>
    <recommendedName>
        <fullName evidence="2">DUF4283 domain-containing protein</fullName>
    </recommendedName>
</protein>
<gene>
    <name evidence="3" type="ORF">CRG98_003403</name>
</gene>
<feature type="region of interest" description="Disordered" evidence="1">
    <location>
        <begin position="1"/>
        <end position="22"/>
    </location>
</feature>
<organism evidence="3 4">
    <name type="scientific">Punica granatum</name>
    <name type="common">Pomegranate</name>
    <dbReference type="NCBI Taxonomy" id="22663"/>
    <lineage>
        <taxon>Eukaryota</taxon>
        <taxon>Viridiplantae</taxon>
        <taxon>Streptophyta</taxon>
        <taxon>Embryophyta</taxon>
        <taxon>Tracheophyta</taxon>
        <taxon>Spermatophyta</taxon>
        <taxon>Magnoliopsida</taxon>
        <taxon>eudicotyledons</taxon>
        <taxon>Gunneridae</taxon>
        <taxon>Pentapetalae</taxon>
        <taxon>rosids</taxon>
        <taxon>malvids</taxon>
        <taxon>Myrtales</taxon>
        <taxon>Lythraceae</taxon>
        <taxon>Punica</taxon>
    </lineage>
</organism>
<dbReference type="InterPro" id="IPR025558">
    <property type="entry name" value="DUF4283"/>
</dbReference>